<dbReference type="AlphaFoldDB" id="A0A1B0ZS28"/>
<dbReference type="EMBL" id="JARCJK010000006">
    <property type="protein sequence ID" value="MDE4166806.1"/>
    <property type="molecule type" value="Genomic_DNA"/>
</dbReference>
<dbReference type="InterPro" id="IPR021395">
    <property type="entry name" value="DUF3035"/>
</dbReference>
<feature type="region of interest" description="Disordered" evidence="1">
    <location>
        <begin position="48"/>
        <end position="69"/>
    </location>
</feature>
<evidence type="ECO:0000313" key="4">
    <source>
        <dbReference type="Proteomes" id="UP000092565"/>
    </source>
</evidence>
<dbReference type="PATRIC" id="fig|60890.4.peg.1947"/>
<dbReference type="RefSeq" id="WP_065271805.1">
    <property type="nucleotide sequence ID" value="NZ_CP015124.1"/>
</dbReference>
<organism evidence="2 4">
    <name type="scientific">Phaeobacter gallaeciensis</name>
    <dbReference type="NCBI Taxonomy" id="60890"/>
    <lineage>
        <taxon>Bacteria</taxon>
        <taxon>Pseudomonadati</taxon>
        <taxon>Pseudomonadota</taxon>
        <taxon>Alphaproteobacteria</taxon>
        <taxon>Rhodobacterales</taxon>
        <taxon>Roseobacteraceae</taxon>
        <taxon>Phaeobacter</taxon>
    </lineage>
</organism>
<dbReference type="Proteomes" id="UP001218364">
    <property type="component" value="Unassembled WGS sequence"/>
</dbReference>
<protein>
    <submittedName>
        <fullName evidence="3">DUF3035 domain-containing protein</fullName>
    </submittedName>
</protein>
<dbReference type="OrthoDB" id="7876689at2"/>
<dbReference type="Pfam" id="PF11233">
    <property type="entry name" value="DUF3035"/>
    <property type="match status" value="1"/>
</dbReference>
<accession>A0A1B0ZS28</accession>
<keyword evidence="4" id="KW-1185">Reference proteome</keyword>
<reference evidence="2 4" key="1">
    <citation type="submission" date="2016-04" db="EMBL/GenBank/DDBJ databases">
        <authorList>
            <person name="Evans L.H."/>
            <person name="Alamgir A."/>
            <person name="Owens N."/>
            <person name="Weber N.D."/>
            <person name="Virtaneva K."/>
            <person name="Barbian K."/>
            <person name="Babar A."/>
            <person name="Rosenke K."/>
        </authorList>
    </citation>
    <scope>NUCLEOTIDE SEQUENCE [LARGE SCALE GENOMIC DNA]</scope>
    <source>
        <strain evidence="2 4">JL2886</strain>
    </source>
</reference>
<dbReference type="Proteomes" id="UP000092565">
    <property type="component" value="Chromosome"/>
</dbReference>
<dbReference type="PROSITE" id="PS51257">
    <property type="entry name" value="PROKAR_LIPOPROTEIN"/>
    <property type="match status" value="1"/>
</dbReference>
<evidence type="ECO:0000256" key="1">
    <source>
        <dbReference type="SAM" id="MobiDB-lite"/>
    </source>
</evidence>
<sequence>MRIPFGMIVLVGAVAVAGCSQKGLRDIRKTGTGPDEFLVLPNKPLNEPADYSSLPEPTPGAGNIADPTPQADAVAALGGKPSALVPGQGVSSSDLALVSASSRYGVSPTVRQELAEEDAKFLKKKRITGRIRLFPVDRYEQIYAKQTLDPFETTEQFRRAGVATPSAPPPSGE</sequence>
<name>A0A1B0ZS28_9RHOB</name>
<evidence type="ECO:0000313" key="3">
    <source>
        <dbReference type="EMBL" id="MDE4166806.1"/>
    </source>
</evidence>
<reference evidence="3 5" key="2">
    <citation type="submission" date="2023-02" db="EMBL/GenBank/DDBJ databases">
        <title>Population genomics of bacteria associated with diatom.</title>
        <authorList>
            <person name="Xie J."/>
            <person name="Wang H."/>
        </authorList>
    </citation>
    <scope>NUCLEOTIDE SEQUENCE [LARGE SCALE GENOMIC DNA]</scope>
    <source>
        <strain evidence="3 5">PT47_8</strain>
    </source>
</reference>
<evidence type="ECO:0000313" key="2">
    <source>
        <dbReference type="EMBL" id="ANP36904.1"/>
    </source>
</evidence>
<evidence type="ECO:0000313" key="5">
    <source>
        <dbReference type="Proteomes" id="UP001218364"/>
    </source>
</evidence>
<dbReference type="EMBL" id="CP015124">
    <property type="protein sequence ID" value="ANP36904.1"/>
    <property type="molecule type" value="Genomic_DNA"/>
</dbReference>
<gene>
    <name evidence="2" type="ORF">JL2886_02010</name>
    <name evidence="3" type="ORF">PXK24_13990</name>
</gene>
<proteinExistence type="predicted"/>